<protein>
    <submittedName>
        <fullName evidence="1">Uncharacterized protein</fullName>
    </submittedName>
</protein>
<dbReference type="AlphaFoldDB" id="A0A9W6ZFH3"/>
<dbReference type="EMBL" id="BLQM01000019">
    <property type="protein sequence ID" value="GMH51191.1"/>
    <property type="molecule type" value="Genomic_DNA"/>
</dbReference>
<accession>A0A9W6ZFH3</accession>
<proteinExistence type="predicted"/>
<comment type="caution">
    <text evidence="1">The sequence shown here is derived from an EMBL/GenBank/DDBJ whole genome shotgun (WGS) entry which is preliminary data.</text>
</comment>
<evidence type="ECO:0000313" key="1">
    <source>
        <dbReference type="EMBL" id="GMH51191.1"/>
    </source>
</evidence>
<gene>
    <name evidence="1" type="ORF">TL16_g00957</name>
</gene>
<dbReference type="Proteomes" id="UP001162640">
    <property type="component" value="Unassembled WGS sequence"/>
</dbReference>
<evidence type="ECO:0000313" key="2">
    <source>
        <dbReference type="Proteomes" id="UP001162640"/>
    </source>
</evidence>
<name>A0A9W6ZFH3_9STRA</name>
<organism evidence="1 2">
    <name type="scientific">Triparma laevis f. inornata</name>
    <dbReference type="NCBI Taxonomy" id="1714386"/>
    <lineage>
        <taxon>Eukaryota</taxon>
        <taxon>Sar</taxon>
        <taxon>Stramenopiles</taxon>
        <taxon>Ochrophyta</taxon>
        <taxon>Bolidophyceae</taxon>
        <taxon>Parmales</taxon>
        <taxon>Triparmaceae</taxon>
        <taxon>Triparma</taxon>
    </lineage>
</organism>
<reference evidence="2" key="1">
    <citation type="journal article" date="2023" name="Commun. Biol.">
        <title>Genome analysis of Parmales, the sister group of diatoms, reveals the evolutionary specialization of diatoms from phago-mixotrophs to photoautotrophs.</title>
        <authorList>
            <person name="Ban H."/>
            <person name="Sato S."/>
            <person name="Yoshikawa S."/>
            <person name="Yamada K."/>
            <person name="Nakamura Y."/>
            <person name="Ichinomiya M."/>
            <person name="Sato N."/>
            <person name="Blanc-Mathieu R."/>
            <person name="Endo H."/>
            <person name="Kuwata A."/>
            <person name="Ogata H."/>
        </authorList>
    </citation>
    <scope>NUCLEOTIDE SEQUENCE [LARGE SCALE GENOMIC DNA]</scope>
</reference>
<sequence>MLTKTVLTYSALLGAVSAAYLRGFLQISYDSQTAKEKFDYLFDQISSDNSPGSWPPTVGWPPASALPYIFIESMKPTVSEVTDVMPDGRYKLIHSVGGAAGVKLELEENPYTGLFQQAEYGLIRFASAKEPKEGADVGALDGGFTPGMGIKFLRDNQPSANIVFLHKLTAQDSWNFFKNTQSNHLSVGGLGTAENLLKKKIETSGSNWVNMVGLSDMARYAEDGSEVSDEDIKFPFQLLLIPTDEMASKFPDEYEKPLIEQLRTIGSGTTLYELHAKEDYDAAPVLIGRLTTTSTIESSVFADSKLFLKHQIMEEDFALRPEWTERCASNDDCPICPVDARC</sequence>